<proteinExistence type="predicted"/>
<accession>B7JUC5</accession>
<feature type="signal peptide" evidence="1">
    <location>
        <begin position="1"/>
        <end position="33"/>
    </location>
</feature>
<feature type="chain" id="PRO_5002858536" description="Ice-binding protein C-terminal domain-containing protein" evidence="1">
    <location>
        <begin position="34"/>
        <end position="267"/>
    </location>
</feature>
<dbReference type="Pfam" id="PF07589">
    <property type="entry name" value="PEP-CTERM"/>
    <property type="match status" value="1"/>
</dbReference>
<gene>
    <name evidence="3" type="ordered locus">PCC8801_0408</name>
</gene>
<dbReference type="Proteomes" id="UP000008204">
    <property type="component" value="Chromosome"/>
</dbReference>
<dbReference type="AlphaFoldDB" id="B7JUC5"/>
<dbReference type="KEGG" id="cyp:PCC8801_0408"/>
<evidence type="ECO:0000259" key="2">
    <source>
        <dbReference type="Pfam" id="PF07589"/>
    </source>
</evidence>
<evidence type="ECO:0000313" key="4">
    <source>
        <dbReference type="Proteomes" id="UP000008204"/>
    </source>
</evidence>
<dbReference type="RefSeq" id="WP_012593782.1">
    <property type="nucleotide sequence ID" value="NC_011726.1"/>
</dbReference>
<name>B7JUC5_RIPO1</name>
<keyword evidence="4" id="KW-1185">Reference proteome</keyword>
<dbReference type="EMBL" id="CP001287">
    <property type="protein sequence ID" value="ACK64505.1"/>
    <property type="molecule type" value="Genomic_DNA"/>
</dbReference>
<evidence type="ECO:0000256" key="1">
    <source>
        <dbReference type="SAM" id="SignalP"/>
    </source>
</evidence>
<organism evidence="3 4">
    <name type="scientific">Rippkaea orientalis (strain PCC 8801 / RF-1)</name>
    <name type="common">Cyanothece sp. (strain PCC 8801)</name>
    <dbReference type="NCBI Taxonomy" id="41431"/>
    <lineage>
        <taxon>Bacteria</taxon>
        <taxon>Bacillati</taxon>
        <taxon>Cyanobacteriota</taxon>
        <taxon>Cyanophyceae</taxon>
        <taxon>Oscillatoriophycideae</taxon>
        <taxon>Chroococcales</taxon>
        <taxon>Aphanothecaceae</taxon>
        <taxon>Rippkaea</taxon>
        <taxon>Rippkaea orientalis</taxon>
    </lineage>
</organism>
<keyword evidence="1" id="KW-0732">Signal</keyword>
<evidence type="ECO:0000313" key="3">
    <source>
        <dbReference type="EMBL" id="ACK64505.1"/>
    </source>
</evidence>
<protein>
    <recommendedName>
        <fullName evidence="2">Ice-binding protein C-terminal domain-containing protein</fullName>
    </recommendedName>
</protein>
<sequence>MLTTNKLTKTFASGTITLGVLAGLGLASTPAQAGIFTFNDQFVEDSEWGAGTPEPIWSTFPDGTGDDPGTAEGCLHNLTQCVNGYDNPLITHTGGGKFKIEYFGSGNAALTNDFLWDLNGDGVIASNETVFGPHNGSNDGCSGSGSFAQPCDGNSLSATPTFTNPVYVDAVDGVLPFTFVANGLNIDNGDTYVDGNPHFFATIDGTWATTSGGPVLYLGLSDRGGNDDDAADYVIRITQVKVPEPGTILGLLAVGGLGFISKKRKQK</sequence>
<dbReference type="InterPro" id="IPR013424">
    <property type="entry name" value="Ice-binding_C"/>
</dbReference>
<dbReference type="HOGENOM" id="CLU_1265736_0_0_3"/>
<dbReference type="NCBIfam" id="TIGR02595">
    <property type="entry name" value="PEP_CTERM"/>
    <property type="match status" value="1"/>
</dbReference>
<dbReference type="OrthoDB" id="510846at2"/>
<reference evidence="4" key="1">
    <citation type="journal article" date="2011" name="MBio">
        <title>Novel metabolic attributes of the genus Cyanothece, comprising a group of unicellular nitrogen-fixing Cyanobacteria.</title>
        <authorList>
            <person name="Bandyopadhyay A."/>
            <person name="Elvitigala T."/>
            <person name="Welsh E."/>
            <person name="Stockel J."/>
            <person name="Liberton M."/>
            <person name="Min H."/>
            <person name="Sherman L.A."/>
            <person name="Pakrasi H.B."/>
        </authorList>
    </citation>
    <scope>NUCLEOTIDE SEQUENCE [LARGE SCALE GENOMIC DNA]</scope>
    <source>
        <strain evidence="4">PCC 8801</strain>
    </source>
</reference>
<feature type="domain" description="Ice-binding protein C-terminal" evidence="2">
    <location>
        <begin position="242"/>
        <end position="264"/>
    </location>
</feature>